<evidence type="ECO:0000313" key="2">
    <source>
        <dbReference type="EnsemblPlants" id="OB02G40240.1"/>
    </source>
</evidence>
<dbReference type="EnsemblPlants" id="OB02G40240.1">
    <property type="protein sequence ID" value="OB02G40240.1"/>
    <property type="gene ID" value="OB02G40240"/>
</dbReference>
<evidence type="ECO:0000313" key="3">
    <source>
        <dbReference type="Proteomes" id="UP000006038"/>
    </source>
</evidence>
<dbReference type="Proteomes" id="UP000006038">
    <property type="component" value="Unassembled WGS sequence"/>
</dbReference>
<keyword evidence="1" id="KW-0812">Transmembrane</keyword>
<dbReference type="HOGENOM" id="CLU_2609860_0_0_1"/>
<dbReference type="AlphaFoldDB" id="J3LHA7"/>
<feature type="transmembrane region" description="Helical" evidence="1">
    <location>
        <begin position="45"/>
        <end position="62"/>
    </location>
</feature>
<accession>J3LHA7</accession>
<organism evidence="2">
    <name type="scientific">Oryza brachyantha</name>
    <name type="common">malo sina</name>
    <dbReference type="NCBI Taxonomy" id="4533"/>
    <lineage>
        <taxon>Eukaryota</taxon>
        <taxon>Viridiplantae</taxon>
        <taxon>Streptophyta</taxon>
        <taxon>Embryophyta</taxon>
        <taxon>Tracheophyta</taxon>
        <taxon>Spermatophyta</taxon>
        <taxon>Magnoliopsida</taxon>
        <taxon>Liliopsida</taxon>
        <taxon>Poales</taxon>
        <taxon>Poaceae</taxon>
        <taxon>BOP clade</taxon>
        <taxon>Oryzoideae</taxon>
        <taxon>Oryzeae</taxon>
        <taxon>Oryzinae</taxon>
        <taxon>Oryza</taxon>
    </lineage>
</organism>
<keyword evidence="3" id="KW-1185">Reference proteome</keyword>
<keyword evidence="1" id="KW-0472">Membrane</keyword>
<reference evidence="2" key="1">
    <citation type="submission" date="2013-04" db="UniProtKB">
        <authorList>
            <consortium name="EnsemblPlants"/>
        </authorList>
    </citation>
    <scope>IDENTIFICATION</scope>
</reference>
<sequence>MASLMGESHRRMYCLLRIIFHLRANHYCCVVSQNPKLPPIINNKQGVFFITTMVLTYTFFIIKKLHFRSLAFPERLATM</sequence>
<protein>
    <submittedName>
        <fullName evidence="2">Uncharacterized protein</fullName>
    </submittedName>
</protein>
<name>J3LHA7_ORYBR</name>
<dbReference type="Gramene" id="OB02G40240.1">
    <property type="protein sequence ID" value="OB02G40240.1"/>
    <property type="gene ID" value="OB02G40240"/>
</dbReference>
<keyword evidence="1" id="KW-1133">Transmembrane helix</keyword>
<evidence type="ECO:0000256" key="1">
    <source>
        <dbReference type="SAM" id="Phobius"/>
    </source>
</evidence>
<proteinExistence type="predicted"/>